<gene>
    <name evidence="1" type="ORF">SAMN04489737_0550</name>
</gene>
<dbReference type="EMBL" id="LT629804">
    <property type="protein sequence ID" value="SDU78625.1"/>
    <property type="molecule type" value="Genomic_DNA"/>
</dbReference>
<dbReference type="NCBIfam" id="TIGR02548">
    <property type="entry name" value="casB_cse2"/>
    <property type="match status" value="1"/>
</dbReference>
<dbReference type="STRING" id="131112.SAMN04489737_0550"/>
<dbReference type="RefSeq" id="WP_091279624.1">
    <property type="nucleotide sequence ID" value="NZ_LT629804.1"/>
</dbReference>
<dbReference type="Proteomes" id="UP000214355">
    <property type="component" value="Chromosome I"/>
</dbReference>
<organism evidence="1 2">
    <name type="scientific">Arcanobacterium phocae</name>
    <dbReference type="NCBI Taxonomy" id="131112"/>
    <lineage>
        <taxon>Bacteria</taxon>
        <taxon>Bacillati</taxon>
        <taxon>Actinomycetota</taxon>
        <taxon>Actinomycetes</taxon>
        <taxon>Actinomycetales</taxon>
        <taxon>Actinomycetaceae</taxon>
        <taxon>Arcanobacterium</taxon>
    </lineage>
</organism>
<evidence type="ECO:0000313" key="1">
    <source>
        <dbReference type="EMBL" id="SDU78625.1"/>
    </source>
</evidence>
<sequence length="202" mass="23331">MVNDVHQSAEYALIYQILDRRSVDTFRQQRANIRRGADPFTEHYAYPYIYPALGPDARSEVRKTAVRVAALIAEFTDIPQSQENGERKFKSFGTWCSELSVAWARQKKPDQQVSFDPRNPDAVAQRLAYIHTQDFEEAYKSIWRLMQMANSLQISPACDYFSIYRLLSRWGNGVSEQSRALRMQILKDYYGNIGQTADASEN</sequence>
<protein>
    <submittedName>
        <fullName evidence="1">CRISPR type I-E/ECOLI-associated protein CasB/Cse2</fullName>
    </submittedName>
</protein>
<proteinExistence type="predicted"/>
<dbReference type="InterPro" id="IPR013382">
    <property type="entry name" value="CRISPR-assoc_prot_Cse2"/>
</dbReference>
<accession>A0A1H2LD12</accession>
<keyword evidence="2" id="KW-1185">Reference proteome</keyword>
<dbReference type="Gene3D" id="1.10.520.40">
    <property type="entry name" value="CRISPR-associated protein Cse2"/>
    <property type="match status" value="1"/>
</dbReference>
<evidence type="ECO:0000313" key="2">
    <source>
        <dbReference type="Proteomes" id="UP000214355"/>
    </source>
</evidence>
<dbReference type="InterPro" id="IPR038287">
    <property type="entry name" value="Cse2_sf"/>
</dbReference>
<name>A0A1H2LD12_9ACTO</name>
<dbReference type="Pfam" id="PF09485">
    <property type="entry name" value="CRISPR_Cse2"/>
    <property type="match status" value="1"/>
</dbReference>
<dbReference type="OrthoDB" id="3268080at2"/>
<dbReference type="AlphaFoldDB" id="A0A1H2LD12"/>
<reference evidence="2" key="1">
    <citation type="submission" date="2016-10" db="EMBL/GenBank/DDBJ databases">
        <authorList>
            <person name="Varghese N."/>
            <person name="Submissions S."/>
        </authorList>
    </citation>
    <scope>NUCLEOTIDE SEQUENCE [LARGE SCALE GENOMIC DNA]</scope>
    <source>
        <strain evidence="2">DSM 10002</strain>
    </source>
</reference>
<dbReference type="GeneID" id="65344295"/>